<dbReference type="GO" id="GO:0003700">
    <property type="term" value="F:DNA-binding transcription factor activity"/>
    <property type="evidence" value="ECO:0007669"/>
    <property type="project" value="InterPro"/>
</dbReference>
<dbReference type="InterPro" id="IPR036388">
    <property type="entry name" value="WH-like_DNA-bd_sf"/>
</dbReference>
<dbReference type="InterPro" id="IPR036390">
    <property type="entry name" value="WH_DNA-bd_sf"/>
</dbReference>
<dbReference type="GO" id="GO:0003677">
    <property type="term" value="F:DNA binding"/>
    <property type="evidence" value="ECO:0007669"/>
    <property type="project" value="UniProtKB-KW"/>
</dbReference>
<gene>
    <name evidence="5" type="ORF">C7B64_21015</name>
</gene>
<accession>A0A2T1BYA1</accession>
<dbReference type="PANTHER" id="PTHR38445:SF9">
    <property type="entry name" value="HTH-TYPE TRANSCRIPTIONAL REPRESSOR YTRA"/>
    <property type="match status" value="1"/>
</dbReference>
<dbReference type="AlphaFoldDB" id="A0A2T1BYA1"/>
<evidence type="ECO:0000259" key="4">
    <source>
        <dbReference type="PROSITE" id="PS50949"/>
    </source>
</evidence>
<keyword evidence="6" id="KW-1185">Reference proteome</keyword>
<name>A0A2T1BYA1_9CYAN</name>
<dbReference type="SMART" id="SM00345">
    <property type="entry name" value="HTH_GNTR"/>
    <property type="match status" value="1"/>
</dbReference>
<dbReference type="PROSITE" id="PS50949">
    <property type="entry name" value="HTH_GNTR"/>
    <property type="match status" value="1"/>
</dbReference>
<keyword evidence="1" id="KW-0805">Transcription regulation</keyword>
<dbReference type="PRINTS" id="PR00035">
    <property type="entry name" value="HTHGNTR"/>
</dbReference>
<evidence type="ECO:0000256" key="2">
    <source>
        <dbReference type="ARBA" id="ARBA00023125"/>
    </source>
</evidence>
<dbReference type="CDD" id="cd07377">
    <property type="entry name" value="WHTH_GntR"/>
    <property type="match status" value="1"/>
</dbReference>
<proteinExistence type="predicted"/>
<evidence type="ECO:0000256" key="1">
    <source>
        <dbReference type="ARBA" id="ARBA00023015"/>
    </source>
</evidence>
<dbReference type="RefSeq" id="WP_106291054.1">
    <property type="nucleotide sequence ID" value="NZ_CAWNTC010000185.1"/>
</dbReference>
<reference evidence="5 6" key="1">
    <citation type="submission" date="2018-02" db="EMBL/GenBank/DDBJ databases">
        <authorList>
            <person name="Cohen D.B."/>
            <person name="Kent A.D."/>
        </authorList>
    </citation>
    <scope>NUCLEOTIDE SEQUENCE [LARGE SCALE GENOMIC DNA]</scope>
    <source>
        <strain evidence="5 6">CCAP 1448/3</strain>
    </source>
</reference>
<reference evidence="5 6" key="2">
    <citation type="submission" date="2018-03" db="EMBL/GenBank/DDBJ databases">
        <title>The ancient ancestry and fast evolution of plastids.</title>
        <authorList>
            <person name="Moore K.R."/>
            <person name="Magnabosco C."/>
            <person name="Momper L."/>
            <person name="Gold D.A."/>
            <person name="Bosak T."/>
            <person name="Fournier G.P."/>
        </authorList>
    </citation>
    <scope>NUCLEOTIDE SEQUENCE [LARGE SCALE GENOMIC DNA]</scope>
    <source>
        <strain evidence="5 6">CCAP 1448/3</strain>
    </source>
</reference>
<dbReference type="Pfam" id="PF00392">
    <property type="entry name" value="GntR"/>
    <property type="match status" value="1"/>
</dbReference>
<comment type="caution">
    <text evidence="5">The sequence shown here is derived from an EMBL/GenBank/DDBJ whole genome shotgun (WGS) entry which is preliminary data.</text>
</comment>
<dbReference type="SUPFAM" id="SSF46785">
    <property type="entry name" value="Winged helix' DNA-binding domain"/>
    <property type="match status" value="1"/>
</dbReference>
<dbReference type="InterPro" id="IPR000524">
    <property type="entry name" value="Tscrpt_reg_HTH_GntR"/>
</dbReference>
<evidence type="ECO:0000313" key="6">
    <source>
        <dbReference type="Proteomes" id="UP000238762"/>
    </source>
</evidence>
<keyword evidence="3" id="KW-0804">Transcription</keyword>
<feature type="domain" description="HTH gntR-type" evidence="4">
    <location>
        <begin position="12"/>
        <end position="80"/>
    </location>
</feature>
<sequence length="327" mass="36132">MVHFYLHSDSDIPASRQLFDQIRFAIASRQYAPGDRLPSTRQLAMQTGLHRNTISKVYQQLEEIGLVVSQAGSGIYVRPQGNQITPQQQSPIATQYPQAHQTVHECIENLMTQGCSLAQAKELFLAEIDWRLRCSAKVVVTTPSRDVGAGELIVQELEQYLGIPVDLSTLESLSSRLEEDSSVTVVTSRYFLPEAEAIACNFSVRVIPVDIQDYAQELEIIKNLPNNSCLGVVSLSPGILKVVEVIVNSLRGEEIYSISCLVTDTQKLQATVSSAHTIISDRASYHTVKAAIAQLQDDLIRIPKLIESQNYIGTASVNLLKRELGLI</sequence>
<dbReference type="PANTHER" id="PTHR38445">
    <property type="entry name" value="HTH-TYPE TRANSCRIPTIONAL REPRESSOR YTRA"/>
    <property type="match status" value="1"/>
</dbReference>
<keyword evidence="2" id="KW-0238">DNA-binding</keyword>
<evidence type="ECO:0000256" key="3">
    <source>
        <dbReference type="ARBA" id="ARBA00023163"/>
    </source>
</evidence>
<dbReference type="Proteomes" id="UP000238762">
    <property type="component" value="Unassembled WGS sequence"/>
</dbReference>
<dbReference type="OrthoDB" id="9801546at2"/>
<organism evidence="5 6">
    <name type="scientific">Merismopedia glauca CCAP 1448/3</name>
    <dbReference type="NCBI Taxonomy" id="1296344"/>
    <lineage>
        <taxon>Bacteria</taxon>
        <taxon>Bacillati</taxon>
        <taxon>Cyanobacteriota</taxon>
        <taxon>Cyanophyceae</taxon>
        <taxon>Synechococcales</taxon>
        <taxon>Merismopediaceae</taxon>
        <taxon>Merismopedia</taxon>
    </lineage>
</organism>
<protein>
    <submittedName>
        <fullName evidence="5">GntR family transcriptional regulator</fullName>
    </submittedName>
</protein>
<dbReference type="EMBL" id="PVWJ01000147">
    <property type="protein sequence ID" value="PSB00924.1"/>
    <property type="molecule type" value="Genomic_DNA"/>
</dbReference>
<evidence type="ECO:0000313" key="5">
    <source>
        <dbReference type="EMBL" id="PSB00924.1"/>
    </source>
</evidence>
<dbReference type="Gene3D" id="1.10.10.10">
    <property type="entry name" value="Winged helix-like DNA-binding domain superfamily/Winged helix DNA-binding domain"/>
    <property type="match status" value="1"/>
</dbReference>